<feature type="domain" description="DNA repair metallo-beta-lactamase" evidence="14">
    <location>
        <begin position="282"/>
        <end position="386"/>
    </location>
</feature>
<dbReference type="GO" id="GO:0004519">
    <property type="term" value="F:endonuclease activity"/>
    <property type="evidence" value="ECO:0007669"/>
    <property type="project" value="UniProtKB-KW"/>
</dbReference>
<dbReference type="PANTHER" id="PTHR23240:SF8">
    <property type="entry name" value="PROTEIN ARTEMIS"/>
    <property type="match status" value="1"/>
</dbReference>
<keyword evidence="8" id="KW-0233">DNA recombination</keyword>
<evidence type="ECO:0000256" key="6">
    <source>
        <dbReference type="ARBA" id="ARBA00022801"/>
    </source>
</evidence>
<sequence>MPTGTPYNSFVKPYRIRVDDFAASADLEEPPLLHLLTHTHTDHINGLSAKSFGFNVYCSQDAKEMLLRHEVYHERNMHEKELRSEKVRTFSHLKVDPFLDFDGKKYYEGSRDLLKPLELEKPTVIDLTGTETVRITAFNANHCPGAVMYLIEGKEGAVLHTGDFRAEPWLLEYLSRSSFLKPYLAPQIPRKATLNNTLQAIYLDTACIMSNLTLPTKRSATSGLVKLMALYPRDVYFYINVWTWGYEDILQEVAHAFGEKIHVDRYKHSMYAHLSEDSLFKLATDDPGSTRFHACERFDRCSYVAVDDTGLDYSNATSRLGKRVVYVNPVSMDVQQWEEYQLETKMCISNGEEINNLLVPLSRHSTLPELKAFVEMFRPMKVVPNTLDPRLQGLDWECINRMFSSCLHQTAQHPLPDVLHFSEKLGSAGRKQLKLELQNDIDVALKNLVGDGVEDTAAKWADSAKLSKKLDIIKEYLGEEEQAVLNDILGIKRPKDPEFKILSSPVNRSKGKQAFEGRHHEKVVYEKSSRGRESDEETDDDSEDEKGRTAHFLFADDPYGKENVWQDSSQPSQEDAISVYAQDEQMLESLTPVKAKDREPISNCDWKTNMLTPVSSARPRPPAHGHHPLTPTSTPRQKARNAVASSSRRQQITPRPRKRLPVKAEEPGSPGQCLTSPICLSSSPVVHPASVDEDAFSPRKSLRDKKFSKPRTLVFSSPVGDVAGSSSTARKIDSQRHARALLEHSIYAVCGQRPRKRARLEDNLQSSPTDIAKIPAPTDAVLCQPRQNAAASSRSIDANLNEQRLDFGRNASMTLPKDVKPKYRKRTSRLEGRLERKKRKSRGQSQATANVIVPLPIVATADEIAAIAAVPYPGTVRHARAAMFDPVQDGDDVHLDWERTREIHDSVKKAVAEGRRPILPLLVSLDSMHESQSLDDHDFSYPF</sequence>
<organism evidence="15 16">
    <name type="scientific">Agrocybe pediades</name>
    <dbReference type="NCBI Taxonomy" id="84607"/>
    <lineage>
        <taxon>Eukaryota</taxon>
        <taxon>Fungi</taxon>
        <taxon>Dikarya</taxon>
        <taxon>Basidiomycota</taxon>
        <taxon>Agaricomycotina</taxon>
        <taxon>Agaricomycetes</taxon>
        <taxon>Agaricomycetidae</taxon>
        <taxon>Agaricales</taxon>
        <taxon>Agaricineae</taxon>
        <taxon>Strophariaceae</taxon>
        <taxon>Agrocybe</taxon>
    </lineage>
</organism>
<comment type="caution">
    <text evidence="15">The sequence shown here is derived from an EMBL/GenBank/DDBJ whole genome shotgun (WGS) entry which is preliminary data.</text>
</comment>
<evidence type="ECO:0000259" key="14">
    <source>
        <dbReference type="Pfam" id="PF07522"/>
    </source>
</evidence>
<feature type="region of interest" description="Disordered" evidence="13">
    <location>
        <begin position="525"/>
        <end position="547"/>
    </location>
</feature>
<dbReference type="PANTHER" id="PTHR23240">
    <property type="entry name" value="DNA CROSS-LINK REPAIR PROTEIN PSO2/SNM1-RELATED"/>
    <property type="match status" value="1"/>
</dbReference>
<dbReference type="InterPro" id="IPR036866">
    <property type="entry name" value="RibonucZ/Hydroxyglut_hydro"/>
</dbReference>
<evidence type="ECO:0000256" key="12">
    <source>
        <dbReference type="ARBA" id="ARBA00042677"/>
    </source>
</evidence>
<feature type="compositionally biased region" description="Acidic residues" evidence="13">
    <location>
        <begin position="534"/>
        <end position="544"/>
    </location>
</feature>
<keyword evidence="5" id="KW-0227">DNA damage</keyword>
<evidence type="ECO:0000256" key="2">
    <source>
        <dbReference type="ARBA" id="ARBA00010304"/>
    </source>
</evidence>
<keyword evidence="10" id="KW-0539">Nucleus</keyword>
<dbReference type="GO" id="GO:0005634">
    <property type="term" value="C:nucleus"/>
    <property type="evidence" value="ECO:0007669"/>
    <property type="project" value="UniProtKB-SubCell"/>
</dbReference>
<name>A0A8H4QEP2_9AGAR</name>
<evidence type="ECO:0000256" key="9">
    <source>
        <dbReference type="ARBA" id="ARBA00023204"/>
    </source>
</evidence>
<evidence type="ECO:0000256" key="4">
    <source>
        <dbReference type="ARBA" id="ARBA00022759"/>
    </source>
</evidence>
<accession>A0A8H4QEP2</accession>
<keyword evidence="16" id="KW-1185">Reference proteome</keyword>
<evidence type="ECO:0000313" key="16">
    <source>
        <dbReference type="Proteomes" id="UP000521872"/>
    </source>
</evidence>
<reference evidence="15 16" key="1">
    <citation type="submission" date="2019-12" db="EMBL/GenBank/DDBJ databases">
        <authorList>
            <person name="Floudas D."/>
            <person name="Bentzer J."/>
            <person name="Ahren D."/>
            <person name="Johansson T."/>
            <person name="Persson P."/>
            <person name="Tunlid A."/>
        </authorList>
    </citation>
    <scope>NUCLEOTIDE SEQUENCE [LARGE SCALE GENOMIC DNA]</scope>
    <source>
        <strain evidence="15 16">CBS 102.39</strain>
    </source>
</reference>
<feature type="compositionally biased region" description="Polar residues" evidence="13">
    <location>
        <begin position="605"/>
        <end position="615"/>
    </location>
</feature>
<evidence type="ECO:0000313" key="15">
    <source>
        <dbReference type="EMBL" id="KAF4609602.1"/>
    </source>
</evidence>
<dbReference type="GO" id="GO:0000723">
    <property type="term" value="P:telomere maintenance"/>
    <property type="evidence" value="ECO:0007669"/>
    <property type="project" value="TreeGrafter"/>
</dbReference>
<dbReference type="Proteomes" id="UP000521872">
    <property type="component" value="Unassembled WGS sequence"/>
</dbReference>
<dbReference type="GO" id="GO:0036297">
    <property type="term" value="P:interstrand cross-link repair"/>
    <property type="evidence" value="ECO:0007669"/>
    <property type="project" value="TreeGrafter"/>
</dbReference>
<feature type="region of interest" description="Disordered" evidence="13">
    <location>
        <begin position="807"/>
        <end position="846"/>
    </location>
</feature>
<protein>
    <recommendedName>
        <fullName evidence="11">Protein artemis</fullName>
    </recommendedName>
    <alternativeName>
        <fullName evidence="12">DNA cross-link repair 1C protein</fullName>
    </alternativeName>
</protein>
<evidence type="ECO:0000256" key="5">
    <source>
        <dbReference type="ARBA" id="ARBA00022763"/>
    </source>
</evidence>
<dbReference type="GO" id="GO:0003684">
    <property type="term" value="F:damaged DNA binding"/>
    <property type="evidence" value="ECO:0007669"/>
    <property type="project" value="TreeGrafter"/>
</dbReference>
<keyword evidence="4" id="KW-0255">Endonuclease</keyword>
<dbReference type="Gene3D" id="3.60.15.10">
    <property type="entry name" value="Ribonuclease Z/Hydroxyacylglutathione hydrolase-like"/>
    <property type="match status" value="1"/>
</dbReference>
<evidence type="ECO:0000256" key="1">
    <source>
        <dbReference type="ARBA" id="ARBA00004123"/>
    </source>
</evidence>
<gene>
    <name evidence="15" type="ORF">D9613_012310</name>
</gene>
<dbReference type="AlphaFoldDB" id="A0A8H4QEP2"/>
<evidence type="ECO:0000256" key="11">
    <source>
        <dbReference type="ARBA" id="ARBA00039759"/>
    </source>
</evidence>
<evidence type="ECO:0000256" key="7">
    <source>
        <dbReference type="ARBA" id="ARBA00022839"/>
    </source>
</evidence>
<evidence type="ECO:0000256" key="8">
    <source>
        <dbReference type="ARBA" id="ARBA00023172"/>
    </source>
</evidence>
<evidence type="ECO:0000256" key="10">
    <source>
        <dbReference type="ARBA" id="ARBA00023242"/>
    </source>
</evidence>
<dbReference type="Pfam" id="PF07522">
    <property type="entry name" value="DRMBL"/>
    <property type="match status" value="1"/>
</dbReference>
<dbReference type="SUPFAM" id="SSF56281">
    <property type="entry name" value="Metallo-hydrolase/oxidoreductase"/>
    <property type="match status" value="1"/>
</dbReference>
<feature type="region of interest" description="Disordered" evidence="13">
    <location>
        <begin position="604"/>
        <end position="676"/>
    </location>
</feature>
<keyword evidence="6" id="KW-0378">Hydrolase</keyword>
<dbReference type="GO" id="GO:0006310">
    <property type="term" value="P:DNA recombination"/>
    <property type="evidence" value="ECO:0007669"/>
    <property type="project" value="UniProtKB-KW"/>
</dbReference>
<dbReference type="EMBL" id="JAACJL010000061">
    <property type="protein sequence ID" value="KAF4609602.1"/>
    <property type="molecule type" value="Genomic_DNA"/>
</dbReference>
<evidence type="ECO:0000256" key="13">
    <source>
        <dbReference type="SAM" id="MobiDB-lite"/>
    </source>
</evidence>
<dbReference type="GO" id="GO:0006303">
    <property type="term" value="P:double-strand break repair via nonhomologous end joining"/>
    <property type="evidence" value="ECO:0007669"/>
    <property type="project" value="TreeGrafter"/>
</dbReference>
<keyword evidence="9" id="KW-0234">DNA repair</keyword>
<feature type="compositionally biased region" description="Polar residues" evidence="13">
    <location>
        <begin position="643"/>
        <end position="653"/>
    </location>
</feature>
<dbReference type="GO" id="GO:0035312">
    <property type="term" value="F:5'-3' DNA exonuclease activity"/>
    <property type="evidence" value="ECO:0007669"/>
    <property type="project" value="TreeGrafter"/>
</dbReference>
<dbReference type="InterPro" id="IPR011084">
    <property type="entry name" value="DRMBL"/>
</dbReference>
<keyword evidence="3" id="KW-0540">Nuclease</keyword>
<comment type="similarity">
    <text evidence="2">Belongs to the DNA repair metallo-beta-lactamase (DRMBL) family.</text>
</comment>
<keyword evidence="7" id="KW-0269">Exonuclease</keyword>
<comment type="subcellular location">
    <subcellularLocation>
        <location evidence="1">Nucleus</location>
    </subcellularLocation>
</comment>
<proteinExistence type="inferred from homology"/>
<evidence type="ECO:0000256" key="3">
    <source>
        <dbReference type="ARBA" id="ARBA00022722"/>
    </source>
</evidence>